<reference evidence="11 12" key="1">
    <citation type="journal article" date="2019" name="Sci. Rep.">
        <title>Orb-weaving spider Araneus ventricosus genome elucidates the spidroin gene catalogue.</title>
        <authorList>
            <person name="Kono N."/>
            <person name="Nakamura H."/>
            <person name="Ohtoshi R."/>
            <person name="Moran D.A.P."/>
            <person name="Shinohara A."/>
            <person name="Yoshida Y."/>
            <person name="Fujiwara M."/>
            <person name="Mori M."/>
            <person name="Tomita M."/>
            <person name="Arakawa K."/>
        </authorList>
    </citation>
    <scope>NUCLEOTIDE SEQUENCE [LARGE SCALE GENOMIC DNA]</scope>
</reference>
<proteinExistence type="predicted"/>
<evidence type="ECO:0000256" key="1">
    <source>
        <dbReference type="ARBA" id="ARBA00004123"/>
    </source>
</evidence>
<evidence type="ECO:0000256" key="7">
    <source>
        <dbReference type="ARBA" id="ARBA00023163"/>
    </source>
</evidence>
<dbReference type="GO" id="GO:0046983">
    <property type="term" value="F:protein dimerization activity"/>
    <property type="evidence" value="ECO:0007669"/>
    <property type="project" value="InterPro"/>
</dbReference>
<comment type="subcellular location">
    <subcellularLocation>
        <location evidence="1">Nucleus</location>
    </subcellularLocation>
</comment>
<dbReference type="GO" id="GO:0003677">
    <property type="term" value="F:DNA binding"/>
    <property type="evidence" value="ECO:0007669"/>
    <property type="project" value="UniProtKB-KW"/>
</dbReference>
<comment type="caution">
    <text evidence="11">The sequence shown here is derived from an EMBL/GenBank/DDBJ whole genome shotgun (WGS) entry which is preliminary data.</text>
</comment>
<keyword evidence="3 9" id="KW-0863">Zinc-finger</keyword>
<evidence type="ECO:0000313" key="11">
    <source>
        <dbReference type="EMBL" id="GBO27606.1"/>
    </source>
</evidence>
<dbReference type="SUPFAM" id="SSF57667">
    <property type="entry name" value="beta-beta-alpha zinc fingers"/>
    <property type="match status" value="1"/>
</dbReference>
<keyword evidence="2" id="KW-0479">Metal-binding</keyword>
<dbReference type="GO" id="GO:0005634">
    <property type="term" value="C:nucleus"/>
    <property type="evidence" value="ECO:0007669"/>
    <property type="project" value="UniProtKB-SubCell"/>
</dbReference>
<keyword evidence="12" id="KW-1185">Reference proteome</keyword>
<gene>
    <name evidence="11" type="primary">ZBED1_0</name>
    <name evidence="11" type="ORF">AVEN_173684_1</name>
</gene>
<evidence type="ECO:0000259" key="10">
    <source>
        <dbReference type="PROSITE" id="PS50808"/>
    </source>
</evidence>
<evidence type="ECO:0000256" key="6">
    <source>
        <dbReference type="ARBA" id="ARBA00023125"/>
    </source>
</evidence>
<dbReference type="OrthoDB" id="7183474at2759"/>
<dbReference type="InterPro" id="IPR036236">
    <property type="entry name" value="Znf_C2H2_sf"/>
</dbReference>
<dbReference type="InterPro" id="IPR008906">
    <property type="entry name" value="HATC_C_dom"/>
</dbReference>
<protein>
    <submittedName>
        <fullName evidence="11">Zinc finger BED domain-containing protein 1</fullName>
    </submittedName>
</protein>
<organism evidence="11 12">
    <name type="scientific">Araneus ventricosus</name>
    <name type="common">Orbweaver spider</name>
    <name type="synonym">Epeira ventricosa</name>
    <dbReference type="NCBI Taxonomy" id="182803"/>
    <lineage>
        <taxon>Eukaryota</taxon>
        <taxon>Metazoa</taxon>
        <taxon>Ecdysozoa</taxon>
        <taxon>Arthropoda</taxon>
        <taxon>Chelicerata</taxon>
        <taxon>Arachnida</taxon>
        <taxon>Araneae</taxon>
        <taxon>Araneomorphae</taxon>
        <taxon>Entelegynae</taxon>
        <taxon>Araneoidea</taxon>
        <taxon>Araneidae</taxon>
        <taxon>Araneus</taxon>
    </lineage>
</organism>
<keyword evidence="4" id="KW-0862">Zinc</keyword>
<dbReference type="EMBL" id="BGPR01050625">
    <property type="protein sequence ID" value="GBO27606.1"/>
    <property type="molecule type" value="Genomic_DNA"/>
</dbReference>
<dbReference type="PANTHER" id="PTHR46481">
    <property type="entry name" value="ZINC FINGER BED DOMAIN-CONTAINING PROTEIN 4"/>
    <property type="match status" value="1"/>
</dbReference>
<keyword evidence="8" id="KW-0539">Nucleus</keyword>
<dbReference type="InterPro" id="IPR012337">
    <property type="entry name" value="RNaseH-like_sf"/>
</dbReference>
<dbReference type="SUPFAM" id="SSF53098">
    <property type="entry name" value="Ribonuclease H-like"/>
    <property type="match status" value="1"/>
</dbReference>
<dbReference type="SUPFAM" id="SSF140996">
    <property type="entry name" value="Hermes dimerisation domain"/>
    <property type="match status" value="1"/>
</dbReference>
<dbReference type="GO" id="GO:0008270">
    <property type="term" value="F:zinc ion binding"/>
    <property type="evidence" value="ECO:0007669"/>
    <property type="project" value="UniProtKB-KW"/>
</dbReference>
<dbReference type="InterPro" id="IPR003656">
    <property type="entry name" value="Znf_BED"/>
</dbReference>
<keyword evidence="5" id="KW-0805">Transcription regulation</keyword>
<dbReference type="SMART" id="SM00614">
    <property type="entry name" value="ZnF_BED"/>
    <property type="match status" value="1"/>
</dbReference>
<accession>A0A4Y2VTK8</accession>
<keyword evidence="6" id="KW-0238">DNA-binding</keyword>
<dbReference type="PROSITE" id="PS50808">
    <property type="entry name" value="ZF_BED"/>
    <property type="match status" value="1"/>
</dbReference>
<dbReference type="Pfam" id="PF05699">
    <property type="entry name" value="Dimer_Tnp_hAT"/>
    <property type="match status" value="1"/>
</dbReference>
<dbReference type="Pfam" id="PF02892">
    <property type="entry name" value="zf-BED"/>
    <property type="match status" value="1"/>
</dbReference>
<evidence type="ECO:0000256" key="9">
    <source>
        <dbReference type="PROSITE-ProRule" id="PRU00027"/>
    </source>
</evidence>
<evidence type="ECO:0000256" key="2">
    <source>
        <dbReference type="ARBA" id="ARBA00022723"/>
    </source>
</evidence>
<evidence type="ECO:0000256" key="3">
    <source>
        <dbReference type="ARBA" id="ARBA00022771"/>
    </source>
</evidence>
<dbReference type="AlphaFoldDB" id="A0A4Y2VTK8"/>
<sequence>MSSLKSKVWSSFEKLEDGKFVRCVLCQKEYKYCNNTTNMKDHLKRKHPDIIVKYTEDHCAESMDEAGPSNIPKKRRDSVKEFIGRSLFYEETSSRKKYLDKLFALMISLDMEPLRMGEHEGLKNFVHALDPKYVLPDTSTLTNKLLPQMYNEVRSKLLTALKDCDNLSITVDTWTTIANEAILAVTGHFMYCNKLISPLLAALKVEGSQNAGKIATVIHETLEGMDCRKKVVTIVTDNLQSMINAAEILKIKHLPCFAHTLNLVMTDAFKITEFEILINKCKKIVSFFKHSTLASDTLKSIQKECNKEQLKLVQQVDTRWNITFYMLERIRVIRNELTLAISKCEKAPPNLSAEEYKMLEEIEKMLEPFEVATNLVSGEEYPSLSIILPIIKGLSLKLVELEKINLNEISRKLPESLKNSVSKRIKPYEKRTSCIMATLLNPKYKKRGFKTDDEAENAIRLLQNEYTSFLSTPDKIQNSEPPATASSSKKEKVDDLLYFLNIPDSQYNPRSDAIVDVRQYVEKPNIFKAEDPLKYWQVSQSKLKELAFKYLSIPASSTPAERIFSLAGQILTERRNRLDSEHFHHLLFIKQNFKLFN</sequence>
<evidence type="ECO:0000256" key="5">
    <source>
        <dbReference type="ARBA" id="ARBA00023015"/>
    </source>
</evidence>
<evidence type="ECO:0000256" key="4">
    <source>
        <dbReference type="ARBA" id="ARBA00022833"/>
    </source>
</evidence>
<evidence type="ECO:0000313" key="12">
    <source>
        <dbReference type="Proteomes" id="UP000499080"/>
    </source>
</evidence>
<dbReference type="Proteomes" id="UP000499080">
    <property type="component" value="Unassembled WGS sequence"/>
</dbReference>
<dbReference type="PANTHER" id="PTHR46481:SF10">
    <property type="entry name" value="ZINC FINGER BED DOMAIN-CONTAINING PROTEIN 39"/>
    <property type="match status" value="1"/>
</dbReference>
<dbReference type="GO" id="GO:0009791">
    <property type="term" value="P:post-embryonic development"/>
    <property type="evidence" value="ECO:0007669"/>
    <property type="project" value="UniProtKB-ARBA"/>
</dbReference>
<evidence type="ECO:0000256" key="8">
    <source>
        <dbReference type="ARBA" id="ARBA00023242"/>
    </source>
</evidence>
<dbReference type="InterPro" id="IPR052035">
    <property type="entry name" value="ZnF_BED_domain_contain"/>
</dbReference>
<name>A0A4Y2VTK8_ARAVE</name>
<feature type="domain" description="BED-type" evidence="10">
    <location>
        <begin position="3"/>
        <end position="54"/>
    </location>
</feature>
<keyword evidence="7" id="KW-0804">Transcription</keyword>